<comment type="caution">
    <text evidence="2">The sequence shown here is derived from an EMBL/GenBank/DDBJ whole genome shotgun (WGS) entry which is preliminary data.</text>
</comment>
<dbReference type="OrthoDB" id="57939at2759"/>
<proteinExistence type="predicted"/>
<dbReference type="EMBL" id="JAACJM010000027">
    <property type="protein sequence ID" value="KAF5365475.1"/>
    <property type="molecule type" value="Genomic_DNA"/>
</dbReference>
<dbReference type="Proteomes" id="UP000559256">
    <property type="component" value="Unassembled WGS sequence"/>
</dbReference>
<organism evidence="2 3">
    <name type="scientific">Tetrapyrgos nigripes</name>
    <dbReference type="NCBI Taxonomy" id="182062"/>
    <lineage>
        <taxon>Eukaryota</taxon>
        <taxon>Fungi</taxon>
        <taxon>Dikarya</taxon>
        <taxon>Basidiomycota</taxon>
        <taxon>Agaricomycotina</taxon>
        <taxon>Agaricomycetes</taxon>
        <taxon>Agaricomycetidae</taxon>
        <taxon>Agaricales</taxon>
        <taxon>Marasmiineae</taxon>
        <taxon>Marasmiaceae</taxon>
        <taxon>Tetrapyrgos</taxon>
    </lineage>
</organism>
<protein>
    <submittedName>
        <fullName evidence="2">Uncharacterized protein</fullName>
    </submittedName>
</protein>
<dbReference type="PANTHER" id="PTHR47259:SF2">
    <property type="entry name" value="URACIL-REGULATED PROTEIN 1"/>
    <property type="match status" value="1"/>
</dbReference>
<name>A0A8H5GIT1_9AGAR</name>
<gene>
    <name evidence="2" type="ORF">D9758_010806</name>
</gene>
<reference evidence="2 3" key="1">
    <citation type="journal article" date="2020" name="ISME J.">
        <title>Uncovering the hidden diversity of litter-decomposition mechanisms in mushroom-forming fungi.</title>
        <authorList>
            <person name="Floudas D."/>
            <person name="Bentzer J."/>
            <person name="Ahren D."/>
            <person name="Johansson T."/>
            <person name="Persson P."/>
            <person name="Tunlid A."/>
        </authorList>
    </citation>
    <scope>NUCLEOTIDE SEQUENCE [LARGE SCALE GENOMIC DNA]</scope>
    <source>
        <strain evidence="2 3">CBS 291.85</strain>
    </source>
</reference>
<feature type="region of interest" description="Disordered" evidence="1">
    <location>
        <begin position="91"/>
        <end position="110"/>
    </location>
</feature>
<evidence type="ECO:0000313" key="3">
    <source>
        <dbReference type="Proteomes" id="UP000559256"/>
    </source>
</evidence>
<keyword evidence="3" id="KW-1185">Reference proteome</keyword>
<evidence type="ECO:0000256" key="1">
    <source>
        <dbReference type="SAM" id="MobiDB-lite"/>
    </source>
</evidence>
<sequence length="233" mass="25684">MVSNLTLYTGSLSPSPFFHQTSQCSWCPPVPISVYCARTLSPSASHPTSHDLFANQLRTKEEGGEGLDIRPSIVVAHAHVKLSKLDETVRRGDGKNVTKSSPVKREDWSLNPSVDPGVEVARNQWNAELITRPDIKTFLPPIGNFTAYIFGDPALLSSFHPTYTLLSESTTNATEAMSLGGIRRDMVQDGKMKGVGVVVCFREEGAALGEVTKYLVYDLRKIDILRVLRVLRI</sequence>
<dbReference type="PANTHER" id="PTHR47259">
    <property type="match status" value="1"/>
</dbReference>
<accession>A0A8H5GIT1</accession>
<evidence type="ECO:0000313" key="2">
    <source>
        <dbReference type="EMBL" id="KAF5365475.1"/>
    </source>
</evidence>
<dbReference type="AlphaFoldDB" id="A0A8H5GIT1"/>